<evidence type="ECO:0000256" key="2">
    <source>
        <dbReference type="ARBA" id="ARBA00022692"/>
    </source>
</evidence>
<dbReference type="InterPro" id="IPR018491">
    <property type="entry name" value="SLC12_C"/>
</dbReference>
<dbReference type="PANTHER" id="PTHR11827">
    <property type="entry name" value="SOLUTE CARRIER FAMILY 12, CATION COTRANSPORTERS"/>
    <property type="match status" value="1"/>
</dbReference>
<keyword evidence="3 5" id="KW-1133">Transmembrane helix</keyword>
<feature type="transmembrane region" description="Helical" evidence="5">
    <location>
        <begin position="154"/>
        <end position="173"/>
    </location>
</feature>
<accession>A0ABZ1C7J8</accession>
<dbReference type="Proteomes" id="UP000738431">
    <property type="component" value="Chromosome"/>
</dbReference>
<dbReference type="PANTHER" id="PTHR11827:SF72">
    <property type="entry name" value="GH08340P"/>
    <property type="match status" value="1"/>
</dbReference>
<feature type="transmembrane region" description="Helical" evidence="5">
    <location>
        <begin position="127"/>
        <end position="147"/>
    </location>
</feature>
<gene>
    <name evidence="8" type="ORF">K1X11_022995</name>
</gene>
<feature type="transmembrane region" description="Helical" evidence="5">
    <location>
        <begin position="268"/>
        <end position="291"/>
    </location>
</feature>
<dbReference type="Gene3D" id="1.20.1740.10">
    <property type="entry name" value="Amino acid/polyamine transporter I"/>
    <property type="match status" value="1"/>
</dbReference>
<reference evidence="8 9" key="1">
    <citation type="submission" date="2023-12" db="EMBL/GenBank/DDBJ databases">
        <title>Description of an unclassified Opitutus bacterium of Verrucomicrobiota.</title>
        <authorList>
            <person name="Zhang D.-F."/>
        </authorList>
    </citation>
    <scope>NUCLEOTIDE SEQUENCE [LARGE SCALE GENOMIC DNA]</scope>
    <source>
        <strain evidence="8 9">WL0086</strain>
    </source>
</reference>
<feature type="transmembrane region" description="Helical" evidence="5">
    <location>
        <begin position="320"/>
        <end position="338"/>
    </location>
</feature>
<feature type="domain" description="Amino acid permease/ SLC12A" evidence="6">
    <location>
        <begin position="19"/>
        <end position="458"/>
    </location>
</feature>
<evidence type="ECO:0000256" key="5">
    <source>
        <dbReference type="SAM" id="Phobius"/>
    </source>
</evidence>
<evidence type="ECO:0000256" key="1">
    <source>
        <dbReference type="ARBA" id="ARBA00004141"/>
    </source>
</evidence>
<protein>
    <recommendedName>
        <fullName evidence="10">Na-K-Cl cotransporter</fullName>
    </recommendedName>
</protein>
<proteinExistence type="predicted"/>
<keyword evidence="9" id="KW-1185">Reference proteome</keyword>
<feature type="domain" description="SLC12A transporter C-terminal" evidence="7">
    <location>
        <begin position="467"/>
        <end position="557"/>
    </location>
</feature>
<sequence>MENATSKPAGPVKFGTFGGVFVPNVLTILGVIMFLRTGWVVGQAGLKDALIILVIANAITLLTSLSLSSISTNIRVKGGGAYYLISRNLGLEIGGSVGLPLFLAQAVSVAFYIIGFAESLEFLFPGLPTRIVTIVTLAVIFIVAWVGADIAVKAQYFILGALGLSLVSFFIGWSPVPEWSANLAPAYTEGASFWLVFAIFFPAVTGIMSGVSMSGDLKDPSKSVPKGTILAVVVTFVIYAIQMIWLSWHAGRDELLTNNLVMERIARVGPLIFVGLWAATLSSALASLLAAPRTLQALAQDHVVPLALGKGHGPANEPRLALLATTALAAVCLLAGKLDVIAPVISMFFLTTYGTVNLVAGLSALAANPSYRPTFKVHWLPCLIGAAGCLFAMFLLNALATVVAVACIIGLYTLLKSRRYQTAWGDERSGIWFALARFGLLQLAASRQHVRNWRPVILVLVGNPTNRLALVELANRLEARRGLLFLSQVITGDWSAMVKRQAKLQRQLQDFIRESRLSAVGKTVMAESFEQGVSTLLQVAGVGALEPNTVLMGWSEDALREKDFVGSIRRILELERNLLIFAEAELPTYKLEPVIDVWWRARANGSFMLTMAHLWQHEAAGKPFRLRVRRIVETEAGRAEIEAAMKELVKATRFEAEIDIVVSNEPPLEVIARESERSALVFVGVAVEAPQDGVNPLSPLKPMVNALKGEVILAKSWEDLHAHETAED</sequence>
<dbReference type="InterPro" id="IPR004842">
    <property type="entry name" value="SLC12A_fam"/>
</dbReference>
<dbReference type="Pfam" id="PF00324">
    <property type="entry name" value="AA_permease"/>
    <property type="match status" value="1"/>
</dbReference>
<evidence type="ECO:0000256" key="4">
    <source>
        <dbReference type="ARBA" id="ARBA00023136"/>
    </source>
</evidence>
<keyword evidence="2 5" id="KW-0812">Transmembrane</keyword>
<evidence type="ECO:0000313" key="9">
    <source>
        <dbReference type="Proteomes" id="UP000738431"/>
    </source>
</evidence>
<feature type="transmembrane region" description="Helical" evidence="5">
    <location>
        <begin position="49"/>
        <end position="68"/>
    </location>
</feature>
<evidence type="ECO:0008006" key="10">
    <source>
        <dbReference type="Google" id="ProtNLM"/>
    </source>
</evidence>
<feature type="transmembrane region" description="Helical" evidence="5">
    <location>
        <begin position="12"/>
        <end position="37"/>
    </location>
</feature>
<keyword evidence="4 5" id="KW-0472">Membrane</keyword>
<dbReference type="InterPro" id="IPR004841">
    <property type="entry name" value="AA-permease/SLC12A_dom"/>
</dbReference>
<feature type="transmembrane region" description="Helical" evidence="5">
    <location>
        <begin position="227"/>
        <end position="248"/>
    </location>
</feature>
<feature type="transmembrane region" description="Helical" evidence="5">
    <location>
        <begin position="89"/>
        <end position="115"/>
    </location>
</feature>
<evidence type="ECO:0000256" key="3">
    <source>
        <dbReference type="ARBA" id="ARBA00022989"/>
    </source>
</evidence>
<dbReference type="RefSeq" id="WP_221030153.1">
    <property type="nucleotide sequence ID" value="NZ_CP139781.1"/>
</dbReference>
<feature type="transmembrane region" description="Helical" evidence="5">
    <location>
        <begin position="193"/>
        <end position="215"/>
    </location>
</feature>
<organism evidence="8 9">
    <name type="scientific">Actomonas aquatica</name>
    <dbReference type="NCBI Taxonomy" id="2866162"/>
    <lineage>
        <taxon>Bacteria</taxon>
        <taxon>Pseudomonadati</taxon>
        <taxon>Verrucomicrobiota</taxon>
        <taxon>Opitutia</taxon>
        <taxon>Opitutales</taxon>
        <taxon>Opitutaceae</taxon>
        <taxon>Actomonas</taxon>
    </lineage>
</organism>
<feature type="transmembrane region" description="Helical" evidence="5">
    <location>
        <begin position="344"/>
        <end position="367"/>
    </location>
</feature>
<comment type="subcellular location">
    <subcellularLocation>
        <location evidence="1">Membrane</location>
        <topology evidence="1">Multi-pass membrane protein</topology>
    </subcellularLocation>
</comment>
<evidence type="ECO:0000259" key="7">
    <source>
        <dbReference type="Pfam" id="PF03522"/>
    </source>
</evidence>
<evidence type="ECO:0000313" key="8">
    <source>
        <dbReference type="EMBL" id="WRQ87689.1"/>
    </source>
</evidence>
<name>A0ABZ1C7J8_9BACT</name>
<feature type="transmembrane region" description="Helical" evidence="5">
    <location>
        <begin position="379"/>
        <end position="412"/>
    </location>
</feature>
<dbReference type="Pfam" id="PF03522">
    <property type="entry name" value="SLC12"/>
    <property type="match status" value="1"/>
</dbReference>
<dbReference type="EMBL" id="CP139781">
    <property type="protein sequence ID" value="WRQ87689.1"/>
    <property type="molecule type" value="Genomic_DNA"/>
</dbReference>
<evidence type="ECO:0000259" key="6">
    <source>
        <dbReference type="Pfam" id="PF00324"/>
    </source>
</evidence>